<evidence type="ECO:0000313" key="2">
    <source>
        <dbReference type="EMBL" id="PWB93986.1"/>
    </source>
</evidence>
<dbReference type="Gene3D" id="3.40.50.2000">
    <property type="entry name" value="Glycogen Phosphorylase B"/>
    <property type="match status" value="2"/>
</dbReference>
<comment type="caution">
    <text evidence="2">The sequence shown here is derived from an EMBL/GenBank/DDBJ whole genome shotgun (WGS) entry which is preliminary data.</text>
</comment>
<dbReference type="RefSeq" id="WP_108917207.1">
    <property type="nucleotide sequence ID" value="NZ_BGJY01000010.1"/>
</dbReference>
<gene>
    <name evidence="2" type="ORF">C5689_10375</name>
</gene>
<accession>A0A2U1SQU8</accession>
<organism evidence="2 3">
    <name type="scientific">Methylosinus sporium</name>
    <dbReference type="NCBI Taxonomy" id="428"/>
    <lineage>
        <taxon>Bacteria</taxon>
        <taxon>Pseudomonadati</taxon>
        <taxon>Pseudomonadota</taxon>
        <taxon>Alphaproteobacteria</taxon>
        <taxon>Hyphomicrobiales</taxon>
        <taxon>Methylocystaceae</taxon>
        <taxon>Methylosinus</taxon>
    </lineage>
</organism>
<dbReference type="EMBL" id="PUIV01000013">
    <property type="protein sequence ID" value="PWB93986.1"/>
    <property type="molecule type" value="Genomic_DNA"/>
</dbReference>
<evidence type="ECO:0000259" key="1">
    <source>
        <dbReference type="Pfam" id="PF00534"/>
    </source>
</evidence>
<dbReference type="CDD" id="cd03801">
    <property type="entry name" value="GT4_PimA-like"/>
    <property type="match status" value="1"/>
</dbReference>
<feature type="domain" description="Glycosyl transferase family 1" evidence="1">
    <location>
        <begin position="167"/>
        <end position="329"/>
    </location>
</feature>
<proteinExistence type="predicted"/>
<dbReference type="OrthoDB" id="9781738at2"/>
<protein>
    <submittedName>
        <fullName evidence="2">Glycosyl transferase family 1</fullName>
    </submittedName>
</protein>
<dbReference type="Pfam" id="PF00534">
    <property type="entry name" value="Glycos_transf_1"/>
    <property type="match status" value="1"/>
</dbReference>
<dbReference type="PANTHER" id="PTHR12526">
    <property type="entry name" value="GLYCOSYLTRANSFERASE"/>
    <property type="match status" value="1"/>
</dbReference>
<dbReference type="InterPro" id="IPR001296">
    <property type="entry name" value="Glyco_trans_1"/>
</dbReference>
<dbReference type="GO" id="GO:0016757">
    <property type="term" value="F:glycosyltransferase activity"/>
    <property type="evidence" value="ECO:0007669"/>
    <property type="project" value="InterPro"/>
</dbReference>
<reference evidence="2 3" key="1">
    <citation type="journal article" date="2018" name="Appl. Microbiol. Biotechnol.">
        <title>Co-cultivation of the strictly anaerobic methanogen Methanosarcina barkeri with aerobic methanotrophs in an oxygen-limited membrane bioreactor.</title>
        <authorList>
            <person name="In 't Zandt M.H."/>
            <person name="van den Bosch T.J.M."/>
            <person name="Rijkers R."/>
            <person name="van Kessel M.A.H.J."/>
            <person name="Jetten M.S.M."/>
            <person name="Welte C.U."/>
        </authorList>
    </citation>
    <scope>NUCLEOTIDE SEQUENCE [LARGE SCALE GENOMIC DNA]</scope>
    <source>
        <strain evidence="2 3">DSM 17706</strain>
    </source>
</reference>
<name>A0A2U1SQU8_METSR</name>
<keyword evidence="2" id="KW-0808">Transferase</keyword>
<evidence type="ECO:0000313" key="3">
    <source>
        <dbReference type="Proteomes" id="UP000245137"/>
    </source>
</evidence>
<dbReference type="Proteomes" id="UP000245137">
    <property type="component" value="Unassembled WGS sequence"/>
</dbReference>
<sequence>MRGRAPSILLCSQFLDEGRGGICEVARLTMQALCGRHDVSALACMEKADFRIGATPVRGFRGSRARFVFDLAMQARRATHIFYDFAGTARARQFVRLPARPYAVWAHGWEVWGEPRRDYEEAIARADIVLVNSVYTMERAYRMLDRSKAVRLCRLATTSDERPDFVGPSEGRPTVLLLGRMDNLLAKGHDILISIWPKVAAAVPGARLVFAGGGEAAERVRALARASRAARSIEIIDFVPADKIDELWRSATIFAMPGFAEGFGLVYIEAMRRGLPVIASREDAGQEINIDGETGFNISRDSPSEIADALIELLRDPDLAQQFGMAGYARWRDHFRFAHFERRFEEATADFLAAS</sequence>
<dbReference type="AlphaFoldDB" id="A0A2U1SQU8"/>
<dbReference type="SUPFAM" id="SSF53756">
    <property type="entry name" value="UDP-Glycosyltransferase/glycogen phosphorylase"/>
    <property type="match status" value="1"/>
</dbReference>
<keyword evidence="3" id="KW-1185">Reference proteome</keyword>